<feature type="region of interest" description="Disordered" evidence="1">
    <location>
        <begin position="305"/>
        <end position="324"/>
    </location>
</feature>
<accession>L7ES58</accession>
<comment type="caution">
    <text evidence="3">The sequence shown here is derived from an EMBL/GenBank/DDBJ whole genome shotgun (WGS) entry which is preliminary data.</text>
</comment>
<evidence type="ECO:0000313" key="3">
    <source>
        <dbReference type="EMBL" id="ELP61857.1"/>
    </source>
</evidence>
<keyword evidence="3" id="KW-0449">Lipoprotein</keyword>
<reference evidence="3 4" key="1">
    <citation type="journal article" date="2011" name="Plasmid">
        <title>Streptomyces turgidiscabies Car8 contains a modular pathogenicity island that shares virulence genes with other actinobacterial plant pathogens.</title>
        <authorList>
            <person name="Huguet-Tapia J.C."/>
            <person name="Badger J.H."/>
            <person name="Loria R."/>
            <person name="Pettis G.S."/>
        </authorList>
    </citation>
    <scope>NUCLEOTIDE SEQUENCE [LARGE SCALE GENOMIC DNA]</scope>
    <source>
        <strain evidence="3 4">Car8</strain>
    </source>
</reference>
<dbReference type="STRING" id="85558.T45_04475"/>
<dbReference type="PROSITE" id="PS51257">
    <property type="entry name" value="PROKAR_LIPOPROTEIN"/>
    <property type="match status" value="1"/>
</dbReference>
<gene>
    <name evidence="3" type="ORF">STRTUCAR8_09950</name>
</gene>
<dbReference type="RefSeq" id="WP_006383257.1">
    <property type="nucleotide sequence ID" value="NZ_AEJB01000651.1"/>
</dbReference>
<feature type="chain" id="PRO_5038900793" evidence="2">
    <location>
        <begin position="28"/>
        <end position="324"/>
    </location>
</feature>
<keyword evidence="2" id="KW-0732">Signal</keyword>
<feature type="signal peptide" evidence="2">
    <location>
        <begin position="1"/>
        <end position="27"/>
    </location>
</feature>
<evidence type="ECO:0000313" key="4">
    <source>
        <dbReference type="Proteomes" id="UP000010931"/>
    </source>
</evidence>
<dbReference type="AlphaFoldDB" id="L7ES58"/>
<proteinExistence type="predicted"/>
<protein>
    <submittedName>
        <fullName evidence="3">Putative lipoprotein</fullName>
    </submittedName>
</protein>
<dbReference type="PATRIC" id="fig|698760.3.peg.9175"/>
<keyword evidence="4" id="KW-1185">Reference proteome</keyword>
<organism evidence="3 4">
    <name type="scientific">Streptomyces turgidiscabies (strain Car8)</name>
    <dbReference type="NCBI Taxonomy" id="698760"/>
    <lineage>
        <taxon>Bacteria</taxon>
        <taxon>Bacillati</taxon>
        <taxon>Actinomycetota</taxon>
        <taxon>Actinomycetes</taxon>
        <taxon>Kitasatosporales</taxon>
        <taxon>Streptomycetaceae</taxon>
        <taxon>Streptomyces</taxon>
    </lineage>
</organism>
<sequence>MRCYRFHRRTTLIAVTVAATLATVVSCDAPAPSDDRDTEVTSTQLLTEREQDLLHDAEQLLTQSCMAARGFRTWPVPRRPLAEDRDFPYVIDDVRWASRHGYGSDIEARRQRLRTNDPNQRYFRKLPAADRQRAVAAYNGDRSAERLEVRSPNGLTVGRVKDGCTAQAQEELYGDLAAWFRADVVTGALPALRRQQVVSNAEFTFAVRKWSVCMRERGLRYPDPTDTRAAFLAPEGTTPTPARRRLETRTAVAEAECAHSSGLTSTAARLDRRYDAQLRAKYRNEIRDRSRMEHAALPRARALLTTDRTSATTTTSTNTNTNKE</sequence>
<evidence type="ECO:0000256" key="2">
    <source>
        <dbReference type="SAM" id="SignalP"/>
    </source>
</evidence>
<dbReference type="EMBL" id="AEJB01000651">
    <property type="protein sequence ID" value="ELP61857.1"/>
    <property type="molecule type" value="Genomic_DNA"/>
</dbReference>
<dbReference type="GeneID" id="97403898"/>
<evidence type="ECO:0000256" key="1">
    <source>
        <dbReference type="SAM" id="MobiDB-lite"/>
    </source>
</evidence>
<dbReference type="Proteomes" id="UP000010931">
    <property type="component" value="Unassembled WGS sequence"/>
</dbReference>
<name>L7ES58_STRT8</name>